<dbReference type="InterPro" id="IPR003661">
    <property type="entry name" value="HisK_dim/P_dom"/>
</dbReference>
<name>A0ABX7MW52_9GAMM</name>
<evidence type="ECO:0000256" key="9">
    <source>
        <dbReference type="ARBA" id="ARBA00023012"/>
    </source>
</evidence>
<dbReference type="PRINTS" id="PR00344">
    <property type="entry name" value="BCTRLSENSOR"/>
</dbReference>
<evidence type="ECO:0000256" key="5">
    <source>
        <dbReference type="ARBA" id="ARBA00022679"/>
    </source>
</evidence>
<protein>
    <recommendedName>
        <fullName evidence="3">histidine kinase</fullName>
        <ecNumber evidence="3">2.7.13.3</ecNumber>
    </recommendedName>
</protein>
<organism evidence="14 15">
    <name type="scientific">Marinobacter salinisoli</name>
    <dbReference type="NCBI Taxonomy" id="2769486"/>
    <lineage>
        <taxon>Bacteria</taxon>
        <taxon>Pseudomonadati</taxon>
        <taxon>Pseudomonadota</taxon>
        <taxon>Gammaproteobacteria</taxon>
        <taxon>Pseudomonadales</taxon>
        <taxon>Marinobacteraceae</taxon>
        <taxon>Marinobacter</taxon>
    </lineage>
</organism>
<dbReference type="InterPro" id="IPR036097">
    <property type="entry name" value="HisK_dim/P_sf"/>
</dbReference>
<keyword evidence="8 11" id="KW-1133">Transmembrane helix</keyword>
<dbReference type="PROSITE" id="PS50109">
    <property type="entry name" value="HIS_KIN"/>
    <property type="match status" value="1"/>
</dbReference>
<keyword evidence="15" id="KW-1185">Reference proteome</keyword>
<comment type="catalytic activity">
    <reaction evidence="1">
        <text>ATP + protein L-histidine = ADP + protein N-phospho-L-histidine.</text>
        <dbReference type="EC" id="2.7.13.3"/>
    </reaction>
</comment>
<dbReference type="InterPro" id="IPR005467">
    <property type="entry name" value="His_kinase_dom"/>
</dbReference>
<dbReference type="PANTHER" id="PTHR43711:SF1">
    <property type="entry name" value="HISTIDINE KINASE 1"/>
    <property type="match status" value="1"/>
</dbReference>
<dbReference type="SUPFAM" id="SSF55874">
    <property type="entry name" value="ATPase domain of HSP90 chaperone/DNA topoisomerase II/histidine kinase"/>
    <property type="match status" value="1"/>
</dbReference>
<evidence type="ECO:0000259" key="13">
    <source>
        <dbReference type="PROSITE" id="PS50839"/>
    </source>
</evidence>
<feature type="domain" description="Histidine kinase" evidence="12">
    <location>
        <begin position="421"/>
        <end position="639"/>
    </location>
</feature>
<dbReference type="Pfam" id="PF00512">
    <property type="entry name" value="HisKA"/>
    <property type="match status" value="1"/>
</dbReference>
<keyword evidence="7" id="KW-0418">Kinase</keyword>
<dbReference type="SUPFAM" id="SSF47384">
    <property type="entry name" value="Homodimeric domain of signal transducing histidine kinase"/>
    <property type="match status" value="1"/>
</dbReference>
<dbReference type="InterPro" id="IPR006189">
    <property type="entry name" value="CHASE_dom"/>
</dbReference>
<proteinExistence type="predicted"/>
<evidence type="ECO:0000256" key="3">
    <source>
        <dbReference type="ARBA" id="ARBA00012438"/>
    </source>
</evidence>
<sequence length="647" mass="71520">MPGLNRDKLFHPLIWAARLGILALMLSVALALDSASNARYQAEVRHQWQERLDDLSLGLQSTILQNIQTVWGLAANIAVQPDIDEQRFRELASVIFRLAPDLRNIGLAPDFIIRHVYPLQGNEAALGLDLGDGRIPPEQIEVLFQSRQVAFSGPINLVQGGQGLAGRIPIFDSQTGEFWGLISVILNLESLYQTAGVLPLADDMHFGLSTSSDPGDQSAMFLGNRAGGWQQPVTATLNMRGTQWTLFAEPAGGWPKHPESSWLTRSLLATLVLLVTVGTFWLTSLLLKERKLQRRIAGLFELAPVGIGLFSAHRRVLLQANRTFERTFGNNAQTLNYFDHAFDQNGHPIPGGLGIQDKLTQNFRFSGMEACLPTPQNTLLPVAMHGLLLNDHDSEQIIWLITEDVSEQKKVDRLKSEFISTVSHELRTPLTSISGSLGLLNNKVAGELPEQAARLTEIAYRNSQQLTSLINDLLDIEKLAAGKMPFQLDEHELSLLVSECIENLDPLARQRHIQLCVGELAPVRVSVEPQRFKQAVTNLLSNAIKFSPDNARVEIYTERHGHNVRLCIRDYGEGVAPDFREAIFQKFSQADASDRRARGGTGLGLAITRELMANMRGSVDYDSTPGNGATFWLELPAQWLPAPAEAG</sequence>
<evidence type="ECO:0000313" key="15">
    <source>
        <dbReference type="Proteomes" id="UP000663555"/>
    </source>
</evidence>
<dbReference type="InterPro" id="IPR050736">
    <property type="entry name" value="Sensor_HK_Regulatory"/>
</dbReference>
<dbReference type="InterPro" id="IPR042240">
    <property type="entry name" value="CHASE_sf"/>
</dbReference>
<dbReference type="SMART" id="SM00387">
    <property type="entry name" value="HATPase_c"/>
    <property type="match status" value="1"/>
</dbReference>
<dbReference type="Proteomes" id="UP000663555">
    <property type="component" value="Chromosome"/>
</dbReference>
<dbReference type="Pfam" id="PF02518">
    <property type="entry name" value="HATPase_c"/>
    <property type="match status" value="1"/>
</dbReference>
<reference evidence="14 15" key="1">
    <citation type="submission" date="2021-03" db="EMBL/GenBank/DDBJ databases">
        <title>Genome sequencing of Marinobacter sp. LPB0319.</title>
        <authorList>
            <person name="Kim J."/>
        </authorList>
    </citation>
    <scope>NUCLEOTIDE SEQUENCE [LARGE SCALE GENOMIC DNA]</scope>
    <source>
        <strain evidence="14 15">LPB0319</strain>
    </source>
</reference>
<gene>
    <name evidence="14" type="ORF">LPB19_02635</name>
</gene>
<keyword evidence="10 11" id="KW-0472">Membrane</keyword>
<dbReference type="EC" id="2.7.13.3" evidence="3"/>
<evidence type="ECO:0000313" key="14">
    <source>
        <dbReference type="EMBL" id="QSP95336.1"/>
    </source>
</evidence>
<evidence type="ECO:0000256" key="4">
    <source>
        <dbReference type="ARBA" id="ARBA00022553"/>
    </source>
</evidence>
<keyword evidence="5" id="KW-0808">Transferase</keyword>
<dbReference type="SMART" id="SM01079">
    <property type="entry name" value="CHASE"/>
    <property type="match status" value="1"/>
</dbReference>
<dbReference type="InterPro" id="IPR003594">
    <property type="entry name" value="HATPase_dom"/>
</dbReference>
<evidence type="ECO:0000259" key="12">
    <source>
        <dbReference type="PROSITE" id="PS50109"/>
    </source>
</evidence>
<dbReference type="PANTHER" id="PTHR43711">
    <property type="entry name" value="TWO-COMPONENT HISTIDINE KINASE"/>
    <property type="match status" value="1"/>
</dbReference>
<dbReference type="Pfam" id="PF03924">
    <property type="entry name" value="CHASE"/>
    <property type="match status" value="1"/>
</dbReference>
<evidence type="ECO:0000256" key="2">
    <source>
        <dbReference type="ARBA" id="ARBA00004370"/>
    </source>
</evidence>
<keyword evidence="6 11" id="KW-0812">Transmembrane</keyword>
<dbReference type="InterPro" id="IPR036890">
    <property type="entry name" value="HATPase_C_sf"/>
</dbReference>
<dbReference type="RefSeq" id="WP_206644576.1">
    <property type="nucleotide sequence ID" value="NZ_CP071247.1"/>
</dbReference>
<dbReference type="Gene3D" id="1.10.287.130">
    <property type="match status" value="1"/>
</dbReference>
<dbReference type="PROSITE" id="PS50839">
    <property type="entry name" value="CHASE"/>
    <property type="match status" value="1"/>
</dbReference>
<evidence type="ECO:0000256" key="11">
    <source>
        <dbReference type="SAM" id="Phobius"/>
    </source>
</evidence>
<evidence type="ECO:0000256" key="10">
    <source>
        <dbReference type="ARBA" id="ARBA00023136"/>
    </source>
</evidence>
<evidence type="ECO:0000256" key="7">
    <source>
        <dbReference type="ARBA" id="ARBA00022777"/>
    </source>
</evidence>
<comment type="subcellular location">
    <subcellularLocation>
        <location evidence="2">Membrane</location>
    </subcellularLocation>
</comment>
<dbReference type="Gene3D" id="3.30.450.350">
    <property type="entry name" value="CHASE domain"/>
    <property type="match status" value="1"/>
</dbReference>
<evidence type="ECO:0000256" key="1">
    <source>
        <dbReference type="ARBA" id="ARBA00000085"/>
    </source>
</evidence>
<evidence type="ECO:0000256" key="6">
    <source>
        <dbReference type="ARBA" id="ARBA00022692"/>
    </source>
</evidence>
<dbReference type="EMBL" id="CP071247">
    <property type="protein sequence ID" value="QSP95336.1"/>
    <property type="molecule type" value="Genomic_DNA"/>
</dbReference>
<evidence type="ECO:0000256" key="8">
    <source>
        <dbReference type="ARBA" id="ARBA00022989"/>
    </source>
</evidence>
<keyword evidence="9" id="KW-0902">Two-component regulatory system</keyword>
<keyword evidence="4" id="KW-0597">Phosphoprotein</keyword>
<dbReference type="Gene3D" id="3.30.565.10">
    <property type="entry name" value="Histidine kinase-like ATPase, C-terminal domain"/>
    <property type="match status" value="1"/>
</dbReference>
<dbReference type="CDD" id="cd00082">
    <property type="entry name" value="HisKA"/>
    <property type="match status" value="1"/>
</dbReference>
<dbReference type="SMART" id="SM00388">
    <property type="entry name" value="HisKA"/>
    <property type="match status" value="1"/>
</dbReference>
<feature type="transmembrane region" description="Helical" evidence="11">
    <location>
        <begin position="267"/>
        <end position="287"/>
    </location>
</feature>
<dbReference type="InterPro" id="IPR004358">
    <property type="entry name" value="Sig_transdc_His_kin-like_C"/>
</dbReference>
<accession>A0ABX7MW52</accession>
<feature type="domain" description="CHASE" evidence="13">
    <location>
        <begin position="109"/>
        <end position="202"/>
    </location>
</feature>